<name>A0A1I0HQL2_9EURY</name>
<reference evidence="3" key="1">
    <citation type="submission" date="2016-10" db="EMBL/GenBank/DDBJ databases">
        <authorList>
            <person name="de Groot N.N."/>
        </authorList>
    </citation>
    <scope>NUCLEOTIDE SEQUENCE [LARGE SCALE GENOMIC DNA]</scope>
    <source>
        <strain evidence="3">CDM_6</strain>
    </source>
</reference>
<dbReference type="GO" id="GO:0016491">
    <property type="term" value="F:oxidoreductase activity"/>
    <property type="evidence" value="ECO:0007669"/>
    <property type="project" value="TreeGrafter"/>
</dbReference>
<dbReference type="InterPro" id="IPR021133">
    <property type="entry name" value="HEAT_type_2"/>
</dbReference>
<dbReference type="Gene3D" id="1.25.10.10">
    <property type="entry name" value="Leucine-rich Repeat Variant"/>
    <property type="match status" value="2"/>
</dbReference>
<dbReference type="InterPro" id="IPR011989">
    <property type="entry name" value="ARM-like"/>
</dbReference>
<evidence type="ECO:0000313" key="4">
    <source>
        <dbReference type="Proteomes" id="UP000199320"/>
    </source>
</evidence>
<sequence>MKHEGMTDYDAEKSDCRRWIQDARECLNATDPVLRAWGYYVTERLAVTESTTVRPLMTDCIDALAGSNPGVRISAARAIAAFASAFPEEIGSSLVRTPAPFTDNADRVRANVVRAVSVIASQDPKVVIPLVPTLIERLADPNDDVRIYSATALATLADHEVSTVISAASTIVDRLEDDVTDVRLHTAEVVAAVAADSPRVLEAHLEQLLEASRTESPCIRHAMTSALDDCTNVTDGPCVVEMLFERLLDSYPAIRETAASALRQSAQRCPSSIRTPEATESLIRALADPSAGVRTNAAWALKHVGYDEYCRVALESTAEPATVAHAIAQTYRSTADLDPDAQIAGARRCSNCRTPFSEPQFEHPNVVCEECTGELSPVQTDSGNRHEISNRHTDSVAISIGGAKCWRQVRFGELVIMRDAHDCDTYAEFLDRHFTSDGTPIQSVCFPTGSDGKVSANN</sequence>
<dbReference type="RefSeq" id="WP_092933868.1">
    <property type="nucleotide sequence ID" value="NZ_FOIC01000014.1"/>
</dbReference>
<dbReference type="Pfam" id="PF13646">
    <property type="entry name" value="HEAT_2"/>
    <property type="match status" value="1"/>
</dbReference>
<accession>A0A1I0HQL2</accession>
<dbReference type="Pfam" id="PF13513">
    <property type="entry name" value="HEAT_EZ"/>
    <property type="match status" value="1"/>
</dbReference>
<reference evidence="2 5" key="3">
    <citation type="submission" date="2019-02" db="EMBL/GenBank/DDBJ databases">
        <title>Genomic Encyclopedia of Archaeal and Bacterial Type Strains, Phase II (KMG-II): from individual species to whole genera.</title>
        <authorList>
            <person name="Goeker M."/>
        </authorList>
    </citation>
    <scope>NUCLEOTIDE SEQUENCE [LARGE SCALE GENOMIC DNA]</scope>
    <source>
        <strain evidence="2 5">DSM 18328</strain>
    </source>
</reference>
<dbReference type="STRING" id="392421.SAMN04488694_11466"/>
<dbReference type="PANTHER" id="PTHR12697:SF38">
    <property type="entry name" value="PBS LYASE HEAT DOMAIN PROTEIN REPEAT-CONTAINING PROTEIN"/>
    <property type="match status" value="1"/>
</dbReference>
<dbReference type="EMBL" id="SHMP01000011">
    <property type="protein sequence ID" value="RZV05151.1"/>
    <property type="molecule type" value="Genomic_DNA"/>
</dbReference>
<dbReference type="InterPro" id="IPR016024">
    <property type="entry name" value="ARM-type_fold"/>
</dbReference>
<evidence type="ECO:0000313" key="5">
    <source>
        <dbReference type="Proteomes" id="UP000291097"/>
    </source>
</evidence>
<dbReference type="EMBL" id="FOIC01000014">
    <property type="protein sequence ID" value="SET85425.1"/>
    <property type="molecule type" value="Genomic_DNA"/>
</dbReference>
<proteinExistence type="predicted"/>
<evidence type="ECO:0000256" key="1">
    <source>
        <dbReference type="ARBA" id="ARBA00045876"/>
    </source>
</evidence>
<comment type="function">
    <text evidence="1">Catalyzes the hydroxylation of the N(6)-(4-aminobutyl)-L-lysine intermediate produced by deoxyhypusine synthase/DHPS on a critical lysine of the eukaryotic translation initiation factor 5A/eIF-5A. This is the second step of the post-translational modification of that lysine into an unusual amino acid residue named hypusine. Hypusination is unique to mature eIF-5A factor and is essential for its function.</text>
</comment>
<reference evidence="4" key="2">
    <citation type="submission" date="2016-10" db="EMBL/GenBank/DDBJ databases">
        <authorList>
            <person name="Varghese N."/>
            <person name="Submissions S."/>
        </authorList>
    </citation>
    <scope>NUCLEOTIDE SEQUENCE [LARGE SCALE GENOMIC DNA]</scope>
    <source>
        <strain evidence="4">CDM_6</strain>
    </source>
</reference>
<organism evidence="3 4">
    <name type="scientific">Natrinema hispanicum</name>
    <dbReference type="NCBI Taxonomy" id="392421"/>
    <lineage>
        <taxon>Archaea</taxon>
        <taxon>Methanobacteriati</taxon>
        <taxon>Methanobacteriota</taxon>
        <taxon>Stenosarchaea group</taxon>
        <taxon>Halobacteria</taxon>
        <taxon>Halobacteriales</taxon>
        <taxon>Natrialbaceae</taxon>
        <taxon>Natrinema</taxon>
    </lineage>
</organism>
<keyword evidence="4" id="KW-1185">Reference proteome</keyword>
<dbReference type="PANTHER" id="PTHR12697">
    <property type="entry name" value="PBS LYASE HEAT-LIKE PROTEIN"/>
    <property type="match status" value="1"/>
</dbReference>
<dbReference type="SUPFAM" id="SSF48371">
    <property type="entry name" value="ARM repeat"/>
    <property type="match status" value="1"/>
</dbReference>
<dbReference type="Proteomes" id="UP000291097">
    <property type="component" value="Unassembled WGS sequence"/>
</dbReference>
<dbReference type="PROSITE" id="PS50077">
    <property type="entry name" value="HEAT_REPEAT"/>
    <property type="match status" value="1"/>
</dbReference>
<gene>
    <name evidence="2" type="ORF">BDK88_4395</name>
    <name evidence="3" type="ORF">SAMN04488694_11466</name>
</gene>
<evidence type="ECO:0000313" key="3">
    <source>
        <dbReference type="EMBL" id="SET85425.1"/>
    </source>
</evidence>
<dbReference type="AlphaFoldDB" id="A0A1I0HQL2"/>
<evidence type="ECO:0000313" key="2">
    <source>
        <dbReference type="EMBL" id="RZV05151.1"/>
    </source>
</evidence>
<dbReference type="Proteomes" id="UP000199320">
    <property type="component" value="Unassembled WGS sequence"/>
</dbReference>
<protein>
    <submittedName>
        <fullName evidence="2">HEAT-like repeat protein</fullName>
    </submittedName>
    <submittedName>
        <fullName evidence="3">HEAT-like repeat-containing protein</fullName>
    </submittedName>
</protein>